<dbReference type="AlphaFoldDB" id="A0A7R9GYR1"/>
<feature type="compositionally biased region" description="Basic and acidic residues" evidence="1">
    <location>
        <begin position="19"/>
        <end position="29"/>
    </location>
</feature>
<name>A0A7R9GYR1_TIMCR</name>
<keyword evidence="2" id="KW-1133">Transmembrane helix</keyword>
<proteinExistence type="predicted"/>
<feature type="region of interest" description="Disordered" evidence="1">
    <location>
        <begin position="1"/>
        <end position="155"/>
    </location>
</feature>
<evidence type="ECO:0000256" key="1">
    <source>
        <dbReference type="SAM" id="MobiDB-lite"/>
    </source>
</evidence>
<feature type="compositionally biased region" description="Basic and acidic residues" evidence="1">
    <location>
        <begin position="122"/>
        <end position="142"/>
    </location>
</feature>
<keyword evidence="2" id="KW-0812">Transmembrane</keyword>
<evidence type="ECO:0000313" key="3">
    <source>
        <dbReference type="EMBL" id="CAD7402789.1"/>
    </source>
</evidence>
<keyword evidence="2" id="KW-0472">Membrane</keyword>
<evidence type="ECO:0000256" key="2">
    <source>
        <dbReference type="SAM" id="Phobius"/>
    </source>
</evidence>
<sequence length="280" mass="31728">MPPQEMTSTNSPLKEEDESPRSEEKKPSPEEDESNSCSENVEGRVTPIGAEDDKNTTGSSEETDQKTMTSFRRIPAIITTSPQRSDTSCSSPEDRENTGDEKSSGKVPERGYPKLSSRRSRSKDNKGEDEGTLLKDPSDKRYIVPSLTGKQPLEEDDAEEKMLDFDDVLPHIGEFGLYQKILFVLLAPFAFFVAFVYFTQIFITLVPEQHWCSVPELENLTVEQRVSLPIRNDKPPKNCPFLTKPHILNCVRRAWLYEKEMHCGIVDASRLLIITMLVLQ</sequence>
<organism evidence="3">
    <name type="scientific">Timema cristinae</name>
    <name type="common">Walking stick</name>
    <dbReference type="NCBI Taxonomy" id="61476"/>
    <lineage>
        <taxon>Eukaryota</taxon>
        <taxon>Metazoa</taxon>
        <taxon>Ecdysozoa</taxon>
        <taxon>Arthropoda</taxon>
        <taxon>Hexapoda</taxon>
        <taxon>Insecta</taxon>
        <taxon>Pterygota</taxon>
        <taxon>Neoptera</taxon>
        <taxon>Polyneoptera</taxon>
        <taxon>Phasmatodea</taxon>
        <taxon>Timematodea</taxon>
        <taxon>Timematoidea</taxon>
        <taxon>Timematidae</taxon>
        <taxon>Timema</taxon>
    </lineage>
</organism>
<feature type="compositionally biased region" description="Polar residues" evidence="1">
    <location>
        <begin position="78"/>
        <end position="91"/>
    </location>
</feature>
<feature type="compositionally biased region" description="Basic and acidic residues" evidence="1">
    <location>
        <begin position="92"/>
        <end position="112"/>
    </location>
</feature>
<reference evidence="3" key="1">
    <citation type="submission" date="2020-11" db="EMBL/GenBank/DDBJ databases">
        <authorList>
            <person name="Tran Van P."/>
        </authorList>
    </citation>
    <scope>NUCLEOTIDE SEQUENCE</scope>
</reference>
<dbReference type="EMBL" id="OC318642">
    <property type="protein sequence ID" value="CAD7402789.1"/>
    <property type="molecule type" value="Genomic_DNA"/>
</dbReference>
<protein>
    <submittedName>
        <fullName evidence="3">Uncharacterized protein</fullName>
    </submittedName>
</protein>
<feature type="compositionally biased region" description="Polar residues" evidence="1">
    <location>
        <begin position="1"/>
        <end position="12"/>
    </location>
</feature>
<gene>
    <name evidence="3" type="ORF">TCEB3V08_LOCUS6672</name>
</gene>
<accession>A0A7R9GYR1</accession>
<feature type="compositionally biased region" description="Polar residues" evidence="1">
    <location>
        <begin position="56"/>
        <end position="70"/>
    </location>
</feature>
<feature type="transmembrane region" description="Helical" evidence="2">
    <location>
        <begin position="181"/>
        <end position="203"/>
    </location>
</feature>